<protein>
    <submittedName>
        <fullName evidence="1">Uncharacterized protein</fullName>
    </submittedName>
</protein>
<proteinExistence type="predicted"/>
<reference evidence="1 2" key="1">
    <citation type="submission" date="2024-01" db="EMBL/GenBank/DDBJ databases">
        <title>The genomes of 5 underutilized Papilionoideae crops provide insights into root nodulation and disease resistanc.</title>
        <authorList>
            <person name="Jiang F."/>
        </authorList>
    </citation>
    <scope>NUCLEOTIDE SEQUENCE [LARGE SCALE GENOMIC DNA]</scope>
    <source>
        <strain evidence="1">LVBAO_FW01</strain>
        <tissue evidence="1">Leaves</tissue>
    </source>
</reference>
<organism evidence="1 2">
    <name type="scientific">Canavalia gladiata</name>
    <name type="common">Sword bean</name>
    <name type="synonym">Dolichos gladiatus</name>
    <dbReference type="NCBI Taxonomy" id="3824"/>
    <lineage>
        <taxon>Eukaryota</taxon>
        <taxon>Viridiplantae</taxon>
        <taxon>Streptophyta</taxon>
        <taxon>Embryophyta</taxon>
        <taxon>Tracheophyta</taxon>
        <taxon>Spermatophyta</taxon>
        <taxon>Magnoliopsida</taxon>
        <taxon>eudicotyledons</taxon>
        <taxon>Gunneridae</taxon>
        <taxon>Pentapetalae</taxon>
        <taxon>rosids</taxon>
        <taxon>fabids</taxon>
        <taxon>Fabales</taxon>
        <taxon>Fabaceae</taxon>
        <taxon>Papilionoideae</taxon>
        <taxon>50 kb inversion clade</taxon>
        <taxon>NPAAA clade</taxon>
        <taxon>indigoferoid/millettioid clade</taxon>
        <taxon>Phaseoleae</taxon>
        <taxon>Canavalia</taxon>
    </lineage>
</organism>
<sequence>MRRVVSPLVEALLTLNAHQEKSLPFPSNDSTPLAFPLSKAPFPTYAMLHQHRPTTLRACDVFIRRSLPVMSSSPSDVWAGCHLLLRSIRL</sequence>
<name>A0AAN9PRB1_CANGL</name>
<evidence type="ECO:0000313" key="1">
    <source>
        <dbReference type="EMBL" id="KAK7307611.1"/>
    </source>
</evidence>
<accession>A0AAN9PRB1</accession>
<keyword evidence="2" id="KW-1185">Reference proteome</keyword>
<dbReference type="EMBL" id="JAYMYQ010000010">
    <property type="protein sequence ID" value="KAK7307611.1"/>
    <property type="molecule type" value="Genomic_DNA"/>
</dbReference>
<comment type="caution">
    <text evidence="1">The sequence shown here is derived from an EMBL/GenBank/DDBJ whole genome shotgun (WGS) entry which is preliminary data.</text>
</comment>
<evidence type="ECO:0000313" key="2">
    <source>
        <dbReference type="Proteomes" id="UP001367508"/>
    </source>
</evidence>
<gene>
    <name evidence="1" type="ORF">VNO77_40834</name>
</gene>
<dbReference type="AlphaFoldDB" id="A0AAN9PRB1"/>
<dbReference type="Proteomes" id="UP001367508">
    <property type="component" value="Unassembled WGS sequence"/>
</dbReference>